<feature type="binding site" evidence="10">
    <location>
        <position position="46"/>
    </location>
    <ligand>
        <name>ATP</name>
        <dbReference type="ChEBI" id="CHEBI:30616"/>
    </ligand>
</feature>
<dbReference type="KEGG" id="ppru:FDP22_03620"/>
<name>A0A5B8FQL8_9RHOB</name>
<feature type="binding site" evidence="10">
    <location>
        <position position="209"/>
    </location>
    <ligand>
        <name>Mg(2+)</name>
        <dbReference type="ChEBI" id="CHEBI:18420"/>
    </ligand>
</feature>
<dbReference type="HAMAP" id="MF_00558">
    <property type="entry name" value="Succ_CoA_beta"/>
    <property type="match status" value="1"/>
</dbReference>
<comment type="subunit">
    <text evidence="10">Heterotetramer of two alpha and two beta subunits.</text>
</comment>
<feature type="binding site" evidence="10">
    <location>
        <position position="223"/>
    </location>
    <ligand>
        <name>Mg(2+)</name>
        <dbReference type="ChEBI" id="CHEBI:18420"/>
    </ligand>
</feature>
<dbReference type="Pfam" id="PF08442">
    <property type="entry name" value="ATP-grasp_2"/>
    <property type="match status" value="1"/>
</dbReference>
<feature type="binding site" evidence="10">
    <location>
        <position position="274"/>
    </location>
    <ligand>
        <name>substrate</name>
        <note>ligand shared with subunit alpha</note>
    </ligand>
</feature>
<reference evidence="12 13" key="1">
    <citation type="submission" date="2019-06" db="EMBL/GenBank/DDBJ databases">
        <title>Genome sequence of Rhodobacteraceae bacterium D4M1.</title>
        <authorList>
            <person name="Cao J."/>
        </authorList>
    </citation>
    <scope>NUCLEOTIDE SEQUENCE [LARGE SCALE GENOMIC DNA]</scope>
    <source>
        <strain evidence="12 13">D4M1</strain>
    </source>
</reference>
<evidence type="ECO:0000256" key="4">
    <source>
        <dbReference type="ARBA" id="ARBA00022723"/>
    </source>
</evidence>
<keyword evidence="6 10" id="KW-0067">ATP-binding</keyword>
<dbReference type="EC" id="6.2.1.5" evidence="10"/>
<dbReference type="GO" id="GO:0042709">
    <property type="term" value="C:succinate-CoA ligase complex"/>
    <property type="evidence" value="ECO:0007669"/>
    <property type="project" value="UniProtKB-ARBA"/>
</dbReference>
<dbReference type="NCBIfam" id="NF001913">
    <property type="entry name" value="PRK00696.1"/>
    <property type="match status" value="1"/>
</dbReference>
<sequence length="397" mass="42673">MNIHEYQAKQLLKAYGAPVSDGRIVLRAEEAKTAAGEIDGPIWVVKAQIHAGGRGKGSFKEPEAGPKGGVRICKSVEEAAEETQKMLGRTLVTAQTGEAGKQVNRVYIEDGSDIEKEFYLSLLVDRQTARVSFVVSTEGGMDIEEVAASTPEKILSFSVDPASGLSSFHGRKVAFELGLTGQAFKQCVKLVDNLYRLFIEKDLEMLEINPLILTTDGNVKCLDCKMGFDGNAMYRHQDIMSLRDETEEDPKELAASKFDLNYIALDGEIGCMVNGAGLAMATMDIIKLYGSEPANFLDVGGGATKEKVTEAFKIITSDPQVKGILVNIFGGIMRCDVIAEGVLVAVKEVGLQVPLVVRLEGTNVELGKKIINESGLAVIAADNLADAAEKIVKAVKG</sequence>
<evidence type="ECO:0000256" key="1">
    <source>
        <dbReference type="ARBA" id="ARBA00009182"/>
    </source>
</evidence>
<dbReference type="SUPFAM" id="SSF56059">
    <property type="entry name" value="Glutathione synthetase ATP-binding domain-like"/>
    <property type="match status" value="1"/>
</dbReference>
<comment type="pathway">
    <text evidence="9">One-carbon metabolism; formaldehyde assimilation via serine pathway.</text>
</comment>
<dbReference type="RefSeq" id="WP_138577426.1">
    <property type="nucleotide sequence ID" value="NZ_CP040818.1"/>
</dbReference>
<gene>
    <name evidence="10 12" type="primary">sucC</name>
    <name evidence="12" type="ORF">FDP22_03620</name>
</gene>
<dbReference type="InterPro" id="IPR013815">
    <property type="entry name" value="ATP_grasp_subdomain_1"/>
</dbReference>
<comment type="cofactor">
    <cofactor evidence="10">
        <name>Mg(2+)</name>
        <dbReference type="ChEBI" id="CHEBI:18420"/>
    </cofactor>
    <text evidence="10">Binds 1 Mg(2+) ion per subunit.</text>
</comment>
<feature type="binding site" evidence="10">
    <location>
        <position position="117"/>
    </location>
    <ligand>
        <name>ATP</name>
        <dbReference type="ChEBI" id="CHEBI:30616"/>
    </ligand>
</feature>
<dbReference type="FunFam" id="3.40.50.261:FF:000001">
    <property type="entry name" value="Succinate--CoA ligase [ADP-forming] subunit beta"/>
    <property type="match status" value="1"/>
</dbReference>
<feature type="domain" description="ATP-grasp" evidence="11">
    <location>
        <begin position="9"/>
        <end position="241"/>
    </location>
</feature>
<keyword evidence="5 10" id="KW-0547">Nucleotide-binding</keyword>
<keyword evidence="4 10" id="KW-0479">Metal-binding</keyword>
<keyword evidence="7 10" id="KW-0460">Magnesium</keyword>
<dbReference type="GO" id="GO:0006099">
    <property type="term" value="P:tricarboxylic acid cycle"/>
    <property type="evidence" value="ECO:0007669"/>
    <property type="project" value="UniProtKB-UniRule"/>
</dbReference>
<dbReference type="GO" id="GO:0004775">
    <property type="term" value="F:succinate-CoA ligase (ADP-forming) activity"/>
    <property type="evidence" value="ECO:0007669"/>
    <property type="project" value="UniProtKB-UniRule"/>
</dbReference>
<dbReference type="InterPro" id="IPR005809">
    <property type="entry name" value="Succ_CoA_ligase-like_bsu"/>
</dbReference>
<dbReference type="InterPro" id="IPR013650">
    <property type="entry name" value="ATP-grasp_succ-CoA_synth-type"/>
</dbReference>
<dbReference type="PIRSF" id="PIRSF001554">
    <property type="entry name" value="SucCS_beta"/>
    <property type="match status" value="1"/>
</dbReference>
<evidence type="ECO:0000256" key="3">
    <source>
        <dbReference type="ARBA" id="ARBA00022598"/>
    </source>
</evidence>
<dbReference type="FunFam" id="3.30.470.20:FF:000002">
    <property type="entry name" value="Succinate--CoA ligase [ADP-forming] subunit beta"/>
    <property type="match status" value="1"/>
</dbReference>
<dbReference type="AlphaFoldDB" id="A0A5B8FQL8"/>
<comment type="catalytic activity">
    <reaction evidence="8">
        <text>(S)-malate + ATP + CoA = (S)-malyl-CoA + ADP + phosphate</text>
        <dbReference type="Rhea" id="RHEA:26193"/>
        <dbReference type="ChEBI" id="CHEBI:15589"/>
        <dbReference type="ChEBI" id="CHEBI:30616"/>
        <dbReference type="ChEBI" id="CHEBI:43474"/>
        <dbReference type="ChEBI" id="CHEBI:57287"/>
        <dbReference type="ChEBI" id="CHEBI:57317"/>
        <dbReference type="ChEBI" id="CHEBI:456216"/>
        <dbReference type="EC" id="6.2.1.9"/>
    </reaction>
</comment>
<comment type="catalytic activity">
    <reaction evidence="10">
        <text>GTP + succinate + CoA = succinyl-CoA + GDP + phosphate</text>
        <dbReference type="Rhea" id="RHEA:22120"/>
        <dbReference type="ChEBI" id="CHEBI:30031"/>
        <dbReference type="ChEBI" id="CHEBI:37565"/>
        <dbReference type="ChEBI" id="CHEBI:43474"/>
        <dbReference type="ChEBI" id="CHEBI:57287"/>
        <dbReference type="ChEBI" id="CHEBI:57292"/>
        <dbReference type="ChEBI" id="CHEBI:58189"/>
    </reaction>
</comment>
<dbReference type="GO" id="GO:0004776">
    <property type="term" value="F:succinate-CoA ligase (GDP-forming) activity"/>
    <property type="evidence" value="ECO:0007669"/>
    <property type="project" value="RHEA"/>
</dbReference>
<dbReference type="Gene3D" id="3.30.470.20">
    <property type="entry name" value="ATP-grasp fold, B domain"/>
    <property type="match status" value="1"/>
</dbReference>
<dbReference type="InterPro" id="IPR005811">
    <property type="entry name" value="SUCC_ACL_C"/>
</dbReference>
<dbReference type="Gene3D" id="3.40.50.261">
    <property type="entry name" value="Succinyl-CoA synthetase domains"/>
    <property type="match status" value="1"/>
</dbReference>
<dbReference type="GO" id="GO:0050074">
    <property type="term" value="F:malate-CoA ligase activity"/>
    <property type="evidence" value="ECO:0007669"/>
    <property type="project" value="UniProtKB-EC"/>
</dbReference>
<organism evidence="12 13">
    <name type="scientific">Paroceanicella profunda</name>
    <dbReference type="NCBI Taxonomy" id="2579971"/>
    <lineage>
        <taxon>Bacteria</taxon>
        <taxon>Pseudomonadati</taxon>
        <taxon>Pseudomonadota</taxon>
        <taxon>Alphaproteobacteria</taxon>
        <taxon>Rhodobacterales</taxon>
        <taxon>Paracoccaceae</taxon>
        <taxon>Paroceanicella</taxon>
    </lineage>
</organism>
<dbReference type="NCBIfam" id="TIGR01016">
    <property type="entry name" value="sucCoAbeta"/>
    <property type="match status" value="1"/>
</dbReference>
<feature type="binding site" evidence="10">
    <location>
        <position position="109"/>
    </location>
    <ligand>
        <name>ATP</name>
        <dbReference type="ChEBI" id="CHEBI:30616"/>
    </ligand>
</feature>
<dbReference type="PROSITE" id="PS50975">
    <property type="entry name" value="ATP_GRASP"/>
    <property type="match status" value="1"/>
</dbReference>
<comment type="pathway">
    <text evidence="10">Carbohydrate metabolism; tricarboxylic acid cycle; succinate from succinyl-CoA (ligase route): step 1/1.</text>
</comment>
<dbReference type="OrthoDB" id="9802602at2"/>
<keyword evidence="2 10" id="KW-0816">Tricarboxylic acid cycle</keyword>
<dbReference type="GO" id="GO:0006104">
    <property type="term" value="P:succinyl-CoA metabolic process"/>
    <property type="evidence" value="ECO:0007669"/>
    <property type="project" value="TreeGrafter"/>
</dbReference>
<evidence type="ECO:0000313" key="12">
    <source>
        <dbReference type="EMBL" id="QDL90956.1"/>
    </source>
</evidence>
<dbReference type="Gene3D" id="3.30.1490.20">
    <property type="entry name" value="ATP-grasp fold, A domain"/>
    <property type="match status" value="1"/>
</dbReference>
<evidence type="ECO:0000256" key="8">
    <source>
        <dbReference type="ARBA" id="ARBA00052241"/>
    </source>
</evidence>
<dbReference type="SUPFAM" id="SSF52210">
    <property type="entry name" value="Succinyl-CoA synthetase domains"/>
    <property type="match status" value="1"/>
</dbReference>
<dbReference type="Pfam" id="PF00549">
    <property type="entry name" value="Ligase_CoA"/>
    <property type="match status" value="1"/>
</dbReference>
<proteinExistence type="inferred from homology"/>
<evidence type="ECO:0000256" key="6">
    <source>
        <dbReference type="ARBA" id="ARBA00022840"/>
    </source>
</evidence>
<keyword evidence="13" id="KW-1185">Reference proteome</keyword>
<dbReference type="UniPathway" id="UPA00223">
    <property type="reaction ID" value="UER00999"/>
</dbReference>
<feature type="binding site" evidence="10">
    <location>
        <begin position="53"/>
        <end position="55"/>
    </location>
    <ligand>
        <name>ATP</name>
        <dbReference type="ChEBI" id="CHEBI:30616"/>
    </ligand>
</feature>
<dbReference type="GO" id="GO:0005829">
    <property type="term" value="C:cytosol"/>
    <property type="evidence" value="ECO:0007669"/>
    <property type="project" value="TreeGrafter"/>
</dbReference>
<accession>A0A5B8FQL8</accession>
<evidence type="ECO:0000256" key="9">
    <source>
        <dbReference type="ARBA" id="ARBA00060690"/>
    </source>
</evidence>
<protein>
    <recommendedName>
        <fullName evidence="10">Succinate--CoA ligase [ADP-forming] subunit beta</fullName>
        <ecNumber evidence="10">6.2.1.5</ecNumber>
    </recommendedName>
    <alternativeName>
        <fullName evidence="10">Succinyl-CoA synthetase subunit beta</fullName>
        <shortName evidence="10">SCS-beta</shortName>
    </alternativeName>
</protein>
<dbReference type="EMBL" id="CP040818">
    <property type="protein sequence ID" value="QDL90956.1"/>
    <property type="molecule type" value="Genomic_DNA"/>
</dbReference>
<dbReference type="FunFam" id="3.30.1490.20:FF:000002">
    <property type="entry name" value="Succinate--CoA ligase [ADP-forming] subunit beta"/>
    <property type="match status" value="1"/>
</dbReference>
<keyword evidence="3 10" id="KW-0436">Ligase</keyword>
<evidence type="ECO:0000259" key="11">
    <source>
        <dbReference type="PROSITE" id="PS50975"/>
    </source>
</evidence>
<dbReference type="InterPro" id="IPR016102">
    <property type="entry name" value="Succinyl-CoA_synth-like"/>
</dbReference>
<feature type="binding site" evidence="10">
    <location>
        <position position="112"/>
    </location>
    <ligand>
        <name>ATP</name>
        <dbReference type="ChEBI" id="CHEBI:30616"/>
    </ligand>
</feature>
<comment type="similarity">
    <text evidence="1 10">Belongs to the succinate/malate CoA ligase beta subunit family.</text>
</comment>
<evidence type="ECO:0000256" key="5">
    <source>
        <dbReference type="ARBA" id="ARBA00022741"/>
    </source>
</evidence>
<dbReference type="PANTHER" id="PTHR11815">
    <property type="entry name" value="SUCCINYL-COA SYNTHETASE BETA CHAIN"/>
    <property type="match status" value="1"/>
</dbReference>
<dbReference type="GO" id="GO:0000287">
    <property type="term" value="F:magnesium ion binding"/>
    <property type="evidence" value="ECO:0007669"/>
    <property type="project" value="UniProtKB-UniRule"/>
</dbReference>
<dbReference type="GO" id="GO:0005524">
    <property type="term" value="F:ATP binding"/>
    <property type="evidence" value="ECO:0007669"/>
    <property type="project" value="UniProtKB-UniRule"/>
</dbReference>
<comment type="function">
    <text evidence="10">Succinyl-CoA synthetase functions in the citric acid cycle (TCA), coupling the hydrolysis of succinyl-CoA to the synthesis of either ATP or GTP and thus represents the only step of substrate-level phosphorylation in the TCA. The beta subunit provides nucleotide specificity of the enzyme and binds the substrate succinate, while the binding sites for coenzyme A and phosphate are found in the alpha subunit.</text>
</comment>
<feature type="binding site" evidence="10">
    <location>
        <begin position="331"/>
        <end position="333"/>
    </location>
    <ligand>
        <name>substrate</name>
        <note>ligand shared with subunit alpha</note>
    </ligand>
</feature>
<dbReference type="PANTHER" id="PTHR11815:SF10">
    <property type="entry name" value="SUCCINATE--COA LIGASE [GDP-FORMING] SUBUNIT BETA, MITOCHONDRIAL"/>
    <property type="match status" value="1"/>
</dbReference>
<comment type="catalytic activity">
    <reaction evidence="10">
        <text>succinate + ATP + CoA = succinyl-CoA + ADP + phosphate</text>
        <dbReference type="Rhea" id="RHEA:17661"/>
        <dbReference type="ChEBI" id="CHEBI:30031"/>
        <dbReference type="ChEBI" id="CHEBI:30616"/>
        <dbReference type="ChEBI" id="CHEBI:43474"/>
        <dbReference type="ChEBI" id="CHEBI:57287"/>
        <dbReference type="ChEBI" id="CHEBI:57292"/>
        <dbReference type="ChEBI" id="CHEBI:456216"/>
        <dbReference type="EC" id="6.2.1.5"/>
    </reaction>
</comment>
<evidence type="ECO:0000256" key="10">
    <source>
        <dbReference type="HAMAP-Rule" id="MF_00558"/>
    </source>
</evidence>
<evidence type="ECO:0000256" key="7">
    <source>
        <dbReference type="ARBA" id="ARBA00022842"/>
    </source>
</evidence>
<evidence type="ECO:0000256" key="2">
    <source>
        <dbReference type="ARBA" id="ARBA00022532"/>
    </source>
</evidence>
<dbReference type="Proteomes" id="UP000305888">
    <property type="component" value="Chromosome"/>
</dbReference>
<evidence type="ECO:0000313" key="13">
    <source>
        <dbReference type="Proteomes" id="UP000305888"/>
    </source>
</evidence>
<dbReference type="InterPro" id="IPR011761">
    <property type="entry name" value="ATP-grasp"/>
</dbReference>